<gene>
    <name evidence="6" type="ORF">AAV32_06625</name>
</gene>
<dbReference type="Pfam" id="PF03466">
    <property type="entry name" value="LysR_substrate"/>
    <property type="match status" value="1"/>
</dbReference>
<dbReference type="PANTHER" id="PTHR30126">
    <property type="entry name" value="HTH-TYPE TRANSCRIPTIONAL REGULATOR"/>
    <property type="match status" value="1"/>
</dbReference>
<sequence>MLITELKSFYAVARAGNVTRAAQQLGVSQPTVTGQLKSLEARYGLELFHRRGRALQLSEDGRRLLPMAEQLVQKELEIAFHLRDASALSHGSLRLGLTGPYYLMPVIARYRAQFPGISLSLSVANSQSVLQALRDYQLELASSSVRAEGPELHRVTLARDDLRLAVRRDHRLARRGNVHLADIAPETLLQREPGSMTRKVSERLLERAGVQPAEILEIANREAIIQAVVHGLGCCLIPAHEAPPHPDLVCLDIADADIQTEEYLYCLKERMQVQSIARFLELVTPLPDH</sequence>
<evidence type="ECO:0000313" key="7">
    <source>
        <dbReference type="Proteomes" id="UP000078084"/>
    </source>
</evidence>
<dbReference type="STRING" id="206506.AAV32_06625"/>
<protein>
    <submittedName>
        <fullName evidence="6">LysR family transcriptional regulator</fullName>
    </submittedName>
</protein>
<evidence type="ECO:0000256" key="3">
    <source>
        <dbReference type="ARBA" id="ARBA00023125"/>
    </source>
</evidence>
<dbReference type="EMBL" id="LBNE01000002">
    <property type="protein sequence ID" value="KKO72671.1"/>
    <property type="molecule type" value="Genomic_DNA"/>
</dbReference>
<dbReference type="InterPro" id="IPR005119">
    <property type="entry name" value="LysR_subst-bd"/>
</dbReference>
<dbReference type="Pfam" id="PF00126">
    <property type="entry name" value="HTH_1"/>
    <property type="match status" value="1"/>
</dbReference>
<keyword evidence="4" id="KW-0804">Transcription</keyword>
<dbReference type="GO" id="GO:0003700">
    <property type="term" value="F:DNA-binding transcription factor activity"/>
    <property type="evidence" value="ECO:0007669"/>
    <property type="project" value="InterPro"/>
</dbReference>
<dbReference type="InterPro" id="IPR000847">
    <property type="entry name" value="LysR_HTH_N"/>
</dbReference>
<dbReference type="PROSITE" id="PS50931">
    <property type="entry name" value="HTH_LYSR"/>
    <property type="match status" value="1"/>
</dbReference>
<comment type="similarity">
    <text evidence="1">Belongs to the LysR transcriptional regulatory family.</text>
</comment>
<name>A0A171KUV4_9BURK</name>
<dbReference type="Gene3D" id="1.10.10.10">
    <property type="entry name" value="Winged helix-like DNA-binding domain superfamily/Winged helix DNA-binding domain"/>
    <property type="match status" value="1"/>
</dbReference>
<evidence type="ECO:0000256" key="2">
    <source>
        <dbReference type="ARBA" id="ARBA00023015"/>
    </source>
</evidence>
<dbReference type="SUPFAM" id="SSF53850">
    <property type="entry name" value="Periplasmic binding protein-like II"/>
    <property type="match status" value="1"/>
</dbReference>
<keyword evidence="3" id="KW-0238">DNA-binding</keyword>
<evidence type="ECO:0000256" key="1">
    <source>
        <dbReference type="ARBA" id="ARBA00009437"/>
    </source>
</evidence>
<dbReference type="AlphaFoldDB" id="A0A171KUV4"/>
<evidence type="ECO:0000313" key="6">
    <source>
        <dbReference type="EMBL" id="KKO72671.1"/>
    </source>
</evidence>
<keyword evidence="2" id="KW-0805">Transcription regulation</keyword>
<evidence type="ECO:0000256" key="4">
    <source>
        <dbReference type="ARBA" id="ARBA00023163"/>
    </source>
</evidence>
<dbReference type="CDD" id="cd05466">
    <property type="entry name" value="PBP2_LTTR_substrate"/>
    <property type="match status" value="1"/>
</dbReference>
<organism evidence="6 7">
    <name type="scientific">Kerstersia gyiorum</name>
    <dbReference type="NCBI Taxonomy" id="206506"/>
    <lineage>
        <taxon>Bacteria</taxon>
        <taxon>Pseudomonadati</taxon>
        <taxon>Pseudomonadota</taxon>
        <taxon>Betaproteobacteria</taxon>
        <taxon>Burkholderiales</taxon>
        <taxon>Alcaligenaceae</taxon>
        <taxon>Kerstersia</taxon>
    </lineage>
</organism>
<keyword evidence="7" id="KW-1185">Reference proteome</keyword>
<evidence type="ECO:0000259" key="5">
    <source>
        <dbReference type="PROSITE" id="PS50931"/>
    </source>
</evidence>
<feature type="domain" description="HTH lysR-type" evidence="5">
    <location>
        <begin position="1"/>
        <end position="58"/>
    </location>
</feature>
<dbReference type="PRINTS" id="PR00039">
    <property type="entry name" value="HTHLYSR"/>
</dbReference>
<accession>A0A171KUV4</accession>
<dbReference type="InterPro" id="IPR036390">
    <property type="entry name" value="WH_DNA-bd_sf"/>
</dbReference>
<dbReference type="RefSeq" id="WP_068369126.1">
    <property type="nucleotide sequence ID" value="NZ_JBLLEH010000008.1"/>
</dbReference>
<dbReference type="PATRIC" id="fig|206506.3.peg.1418"/>
<proteinExistence type="inferred from homology"/>
<dbReference type="Gene3D" id="3.40.190.290">
    <property type="match status" value="1"/>
</dbReference>
<reference evidence="6 7" key="1">
    <citation type="submission" date="2015-04" db="EMBL/GenBank/DDBJ databases">
        <title>Genome sequence of Kerstersia gyiorum CG1.</title>
        <authorList>
            <person name="Greninger A.L."/>
            <person name="Kozyreva V."/>
            <person name="Chaturvedi V."/>
        </authorList>
    </citation>
    <scope>NUCLEOTIDE SEQUENCE [LARGE SCALE GENOMIC DNA]</scope>
    <source>
        <strain evidence="6 7">CG1</strain>
    </source>
</reference>
<dbReference type="Proteomes" id="UP000078084">
    <property type="component" value="Unassembled WGS sequence"/>
</dbReference>
<comment type="caution">
    <text evidence="6">The sequence shown here is derived from an EMBL/GenBank/DDBJ whole genome shotgun (WGS) entry which is preliminary data.</text>
</comment>
<dbReference type="GO" id="GO:0000976">
    <property type="term" value="F:transcription cis-regulatory region binding"/>
    <property type="evidence" value="ECO:0007669"/>
    <property type="project" value="TreeGrafter"/>
</dbReference>
<dbReference type="InterPro" id="IPR036388">
    <property type="entry name" value="WH-like_DNA-bd_sf"/>
</dbReference>
<dbReference type="PANTHER" id="PTHR30126:SF94">
    <property type="entry name" value="LYSR FAMILY TRANSCRIPTIONAL REGULATOR"/>
    <property type="match status" value="1"/>
</dbReference>
<dbReference type="SUPFAM" id="SSF46785">
    <property type="entry name" value="Winged helix' DNA-binding domain"/>
    <property type="match status" value="1"/>
</dbReference>